<evidence type="ECO:0000256" key="3">
    <source>
        <dbReference type="ARBA" id="ARBA00022475"/>
    </source>
</evidence>
<evidence type="ECO:0000256" key="4">
    <source>
        <dbReference type="ARBA" id="ARBA00022692"/>
    </source>
</evidence>
<dbReference type="EnsemblMetazoa" id="XM_021041448.2">
    <property type="protein sequence ID" value="XP_020897107.1"/>
    <property type="gene ID" value="LOC110235971"/>
</dbReference>
<keyword evidence="15" id="KW-0628">Postsynaptic cell membrane</keyword>
<evidence type="ECO:0000259" key="23">
    <source>
        <dbReference type="Pfam" id="PF02932"/>
    </source>
</evidence>
<keyword evidence="16" id="KW-1071">Ligand-gated ion channel</keyword>
<evidence type="ECO:0000256" key="12">
    <source>
        <dbReference type="ARBA" id="ARBA00023173"/>
    </source>
</evidence>
<evidence type="ECO:0000256" key="8">
    <source>
        <dbReference type="ARBA" id="ARBA00023065"/>
    </source>
</evidence>
<dbReference type="GO" id="GO:0034707">
    <property type="term" value="C:chloride channel complex"/>
    <property type="evidence" value="ECO:0007669"/>
    <property type="project" value="UniProtKB-KW"/>
</dbReference>
<protein>
    <recommendedName>
        <fullName evidence="19">Gamma-aminobutyric acid receptor subunit beta</fullName>
    </recommendedName>
</protein>
<dbReference type="InterPro" id="IPR036734">
    <property type="entry name" value="Neur_chan_lig-bd_sf"/>
</dbReference>
<dbReference type="KEGG" id="epa:110235971"/>
<keyword evidence="14" id="KW-0868">Chloride</keyword>
<dbReference type="GO" id="GO:0005230">
    <property type="term" value="F:extracellular ligand-gated monoatomic ion channel activity"/>
    <property type="evidence" value="ECO:0007669"/>
    <property type="project" value="InterPro"/>
</dbReference>
<evidence type="ECO:0000256" key="19">
    <source>
        <dbReference type="ARBA" id="ARBA00071250"/>
    </source>
</evidence>
<feature type="transmembrane region" description="Helical" evidence="20">
    <location>
        <begin position="454"/>
        <end position="471"/>
    </location>
</feature>
<evidence type="ECO:0000256" key="15">
    <source>
        <dbReference type="ARBA" id="ARBA00023257"/>
    </source>
</evidence>
<evidence type="ECO:0000256" key="14">
    <source>
        <dbReference type="ARBA" id="ARBA00023214"/>
    </source>
</evidence>
<keyword evidence="12" id="KW-0869">Chloride channel</keyword>
<comment type="subcellular location">
    <subcellularLocation>
        <location evidence="18">Postsynaptic cell membrane</location>
        <topology evidence="18">Multi-pass membrane protein</topology>
    </subcellularLocation>
</comment>
<dbReference type="GeneID" id="110235971"/>
<keyword evidence="10" id="KW-1015">Disulfide bond</keyword>
<proteinExistence type="inferred from homology"/>
<keyword evidence="7" id="KW-0770">Synapse</keyword>
<name>A0A913X0P4_EXADI</name>
<dbReference type="InterPro" id="IPR036719">
    <property type="entry name" value="Neuro-gated_channel_TM_sf"/>
</dbReference>
<keyword evidence="5" id="KW-0732">Signal</keyword>
<dbReference type="InterPro" id="IPR006029">
    <property type="entry name" value="Neurotrans-gated_channel_TM"/>
</dbReference>
<dbReference type="Gene3D" id="2.70.170.10">
    <property type="entry name" value="Neurotransmitter-gated ion-channel ligand-binding domain"/>
    <property type="match status" value="1"/>
</dbReference>
<dbReference type="PRINTS" id="PR00252">
    <property type="entry name" value="NRIONCHANNEL"/>
</dbReference>
<feature type="domain" description="Neurotransmitter-gated ion-channel ligand-binding" evidence="22">
    <location>
        <begin position="63"/>
        <end position="263"/>
    </location>
</feature>
<keyword evidence="3" id="KW-1003">Cell membrane</keyword>
<evidence type="ECO:0000256" key="20">
    <source>
        <dbReference type="RuleBase" id="RU000687"/>
    </source>
</evidence>
<dbReference type="InterPro" id="IPR018000">
    <property type="entry name" value="Neurotransmitter_ion_chnl_CS"/>
</dbReference>
<dbReference type="InterPro" id="IPR006201">
    <property type="entry name" value="Neur_channel"/>
</dbReference>
<feature type="domain" description="Neurotransmitter-gated ion-channel transmembrane" evidence="23">
    <location>
        <begin position="272"/>
        <end position="392"/>
    </location>
</feature>
<reference evidence="24" key="1">
    <citation type="submission" date="2022-11" db="UniProtKB">
        <authorList>
            <consortium name="EnsemblMetazoa"/>
        </authorList>
    </citation>
    <scope>IDENTIFICATION</scope>
</reference>
<keyword evidence="11" id="KW-0675">Receptor</keyword>
<dbReference type="InterPro" id="IPR006028">
    <property type="entry name" value="GABAA/Glycine_rcpt"/>
</dbReference>
<evidence type="ECO:0000256" key="2">
    <source>
        <dbReference type="ARBA" id="ARBA00022448"/>
    </source>
</evidence>
<evidence type="ECO:0000256" key="17">
    <source>
        <dbReference type="ARBA" id="ARBA00023303"/>
    </source>
</evidence>
<feature type="compositionally biased region" description="Basic and acidic residues" evidence="21">
    <location>
        <begin position="384"/>
        <end position="399"/>
    </location>
</feature>
<dbReference type="GO" id="GO:0005254">
    <property type="term" value="F:chloride channel activity"/>
    <property type="evidence" value="ECO:0007669"/>
    <property type="project" value="UniProtKB-KW"/>
</dbReference>
<keyword evidence="17 20" id="KW-0407">Ion channel</keyword>
<keyword evidence="13" id="KW-0325">Glycoprotein</keyword>
<dbReference type="NCBIfam" id="TIGR00860">
    <property type="entry name" value="LIC"/>
    <property type="match status" value="1"/>
</dbReference>
<dbReference type="PRINTS" id="PR00253">
    <property type="entry name" value="GABAARECEPTR"/>
</dbReference>
<dbReference type="CDD" id="cd18990">
    <property type="entry name" value="LGIC_ECD_GABAAR"/>
    <property type="match status" value="1"/>
</dbReference>
<evidence type="ECO:0000313" key="25">
    <source>
        <dbReference type="Proteomes" id="UP000887567"/>
    </source>
</evidence>
<dbReference type="OMA" id="FWINKNA"/>
<evidence type="ECO:0000256" key="18">
    <source>
        <dbReference type="ARBA" id="ARBA00034104"/>
    </source>
</evidence>
<dbReference type="FunFam" id="2.70.170.10:FF:000021">
    <property type="entry name" value="Gamma-aminobutyric acid receptor isoform 3b"/>
    <property type="match status" value="1"/>
</dbReference>
<dbReference type="InterPro" id="IPR006202">
    <property type="entry name" value="Neur_chan_lig-bd"/>
</dbReference>
<dbReference type="GO" id="GO:0045211">
    <property type="term" value="C:postsynaptic membrane"/>
    <property type="evidence" value="ECO:0007669"/>
    <property type="project" value="UniProtKB-SubCell"/>
</dbReference>
<feature type="transmembrane region" description="Helical" evidence="20">
    <location>
        <begin position="293"/>
        <end position="311"/>
    </location>
</feature>
<evidence type="ECO:0000256" key="10">
    <source>
        <dbReference type="ARBA" id="ARBA00023157"/>
    </source>
</evidence>
<evidence type="ECO:0000256" key="21">
    <source>
        <dbReference type="SAM" id="MobiDB-lite"/>
    </source>
</evidence>
<dbReference type="AlphaFoldDB" id="A0A913X0P4"/>
<evidence type="ECO:0000256" key="7">
    <source>
        <dbReference type="ARBA" id="ARBA00023018"/>
    </source>
</evidence>
<feature type="region of interest" description="Disordered" evidence="21">
    <location>
        <begin position="378"/>
        <end position="403"/>
    </location>
</feature>
<accession>A0A913X0P4</accession>
<dbReference type="InterPro" id="IPR038050">
    <property type="entry name" value="Neuro_actylchol_rec"/>
</dbReference>
<dbReference type="Pfam" id="PF02932">
    <property type="entry name" value="Neur_chan_memb"/>
    <property type="match status" value="1"/>
</dbReference>
<evidence type="ECO:0000256" key="11">
    <source>
        <dbReference type="ARBA" id="ARBA00023170"/>
    </source>
</evidence>
<dbReference type="Pfam" id="PF02931">
    <property type="entry name" value="Neur_chan_LBD"/>
    <property type="match status" value="1"/>
</dbReference>
<evidence type="ECO:0000256" key="9">
    <source>
        <dbReference type="ARBA" id="ARBA00023136"/>
    </source>
</evidence>
<dbReference type="SUPFAM" id="SSF63712">
    <property type="entry name" value="Nicotinic receptor ligand binding domain-like"/>
    <property type="match status" value="1"/>
</dbReference>
<dbReference type="Proteomes" id="UP000887567">
    <property type="component" value="Unplaced"/>
</dbReference>
<evidence type="ECO:0000259" key="22">
    <source>
        <dbReference type="Pfam" id="PF02931"/>
    </source>
</evidence>
<keyword evidence="8 20" id="KW-0406">Ion transport</keyword>
<evidence type="ECO:0000256" key="6">
    <source>
        <dbReference type="ARBA" id="ARBA00022989"/>
    </source>
</evidence>
<keyword evidence="2 20" id="KW-0813">Transport</keyword>
<organism evidence="24 25">
    <name type="scientific">Exaiptasia diaphana</name>
    <name type="common">Tropical sea anemone</name>
    <name type="synonym">Aiptasia pulchella</name>
    <dbReference type="NCBI Taxonomy" id="2652724"/>
    <lineage>
        <taxon>Eukaryota</taxon>
        <taxon>Metazoa</taxon>
        <taxon>Cnidaria</taxon>
        <taxon>Anthozoa</taxon>
        <taxon>Hexacorallia</taxon>
        <taxon>Actiniaria</taxon>
        <taxon>Aiptasiidae</taxon>
        <taxon>Exaiptasia</taxon>
    </lineage>
</organism>
<dbReference type="PROSITE" id="PS00236">
    <property type="entry name" value="NEUROTR_ION_CHANNEL"/>
    <property type="match status" value="1"/>
</dbReference>
<keyword evidence="6 20" id="KW-1133">Transmembrane helix</keyword>
<evidence type="ECO:0000256" key="16">
    <source>
        <dbReference type="ARBA" id="ARBA00023286"/>
    </source>
</evidence>
<dbReference type="OrthoDB" id="442503at2759"/>
<dbReference type="SUPFAM" id="SSF90112">
    <property type="entry name" value="Neurotransmitter-gated ion-channel transmembrane pore"/>
    <property type="match status" value="1"/>
</dbReference>
<dbReference type="PANTHER" id="PTHR18945">
    <property type="entry name" value="NEUROTRANSMITTER GATED ION CHANNEL"/>
    <property type="match status" value="1"/>
</dbReference>
<dbReference type="CDD" id="cd19049">
    <property type="entry name" value="LGIC_TM_anion"/>
    <property type="match status" value="1"/>
</dbReference>
<sequence>MSLQRKEVFIIFAVSLCILKMSKTVYGIRQTRSSGTTYSNPFQKSKKYNTSYTAVAAKLREMIKITNGYDKWVRPNDSGAPVEVLVEMKIMSFGKVREDEMDFTLDIFFRQWWTDHRLAHGIKKTFNMAMNPTKYFWTPDTYFVNVKSSNFHHVTRENTRLMIWPNGRIYYSTRVTLTAQCKMEFSMFPMDTQVCLLKIESYAYTVADVIYNWNVKGQDTSIEIYADDMAQFDMKDVYTSKLESSNSKGSFDSLRVFFKFKRRASYFFLQHYIPSAFIVFISWLSFWINKNAVPARVSLTVTCVLSTMVLFESINSSLPRISYLKAIDYYLITSFFFILASMVEYCFVLNIIDKNIDGSRKNSLQTSQSCHITDVMDMESQPQQRERYLSSSRPRRDAKLSNGYPSNSTVISIPLVKKEVKKRLDYQFGEMLPPECFRAGEDSVHLIDKYSRRMFPLLYLLFNIGYWSYFLPKVD</sequence>
<keyword evidence="9 20" id="KW-0472">Membrane</keyword>
<evidence type="ECO:0000313" key="24">
    <source>
        <dbReference type="EnsemblMetazoa" id="XP_020897107.1"/>
    </source>
</evidence>
<evidence type="ECO:0000256" key="5">
    <source>
        <dbReference type="ARBA" id="ARBA00022729"/>
    </source>
</evidence>
<dbReference type="Gene3D" id="1.20.58.390">
    <property type="entry name" value="Neurotransmitter-gated ion-channel transmembrane domain"/>
    <property type="match status" value="1"/>
</dbReference>
<feature type="transmembrane region" description="Helical" evidence="20">
    <location>
        <begin position="331"/>
        <end position="352"/>
    </location>
</feature>
<dbReference type="RefSeq" id="XP_020897107.1">
    <property type="nucleotide sequence ID" value="XM_021041448.2"/>
</dbReference>
<dbReference type="GO" id="GO:0004888">
    <property type="term" value="F:transmembrane signaling receptor activity"/>
    <property type="evidence" value="ECO:0007669"/>
    <property type="project" value="InterPro"/>
</dbReference>
<keyword evidence="4 20" id="KW-0812">Transmembrane</keyword>
<keyword evidence="25" id="KW-1185">Reference proteome</keyword>
<evidence type="ECO:0000256" key="13">
    <source>
        <dbReference type="ARBA" id="ARBA00023180"/>
    </source>
</evidence>
<comment type="similarity">
    <text evidence="1">Belongs to the ligand-gated ion channel (TC 1.A.9) family. Gamma-aminobutyric acid receptor (TC 1.A.9.5) subfamily.</text>
</comment>
<feature type="transmembrane region" description="Helical" evidence="20">
    <location>
        <begin position="266"/>
        <end position="286"/>
    </location>
</feature>
<evidence type="ECO:0000256" key="1">
    <source>
        <dbReference type="ARBA" id="ARBA00010180"/>
    </source>
</evidence>